<proteinExistence type="predicted"/>
<evidence type="ECO:0000256" key="1">
    <source>
        <dbReference type="SAM" id="Phobius"/>
    </source>
</evidence>
<gene>
    <name evidence="2" type="ORF">ACFSGX_03895</name>
</gene>
<keyword evidence="1" id="KW-0472">Membrane</keyword>
<name>A0ABW4TVD9_9SPHN</name>
<dbReference type="Proteomes" id="UP001597400">
    <property type="component" value="Unassembled WGS sequence"/>
</dbReference>
<evidence type="ECO:0000313" key="3">
    <source>
        <dbReference type="Proteomes" id="UP001597400"/>
    </source>
</evidence>
<keyword evidence="1" id="KW-0812">Transmembrane</keyword>
<evidence type="ECO:0000313" key="2">
    <source>
        <dbReference type="EMBL" id="MFD1949911.1"/>
    </source>
</evidence>
<sequence length="60" mass="6109">MACDCPPCSHVAGPPSDPRELRVRAAMFSLAAIIGTLLAYTVTPQQLAAGAGDVIASAVR</sequence>
<keyword evidence="1" id="KW-1133">Transmembrane helix</keyword>
<comment type="caution">
    <text evidence="2">The sequence shown here is derived from an EMBL/GenBank/DDBJ whole genome shotgun (WGS) entry which is preliminary data.</text>
</comment>
<reference evidence="3" key="1">
    <citation type="journal article" date="2019" name="Int. J. Syst. Evol. Microbiol.">
        <title>The Global Catalogue of Microorganisms (GCM) 10K type strain sequencing project: providing services to taxonomists for standard genome sequencing and annotation.</title>
        <authorList>
            <consortium name="The Broad Institute Genomics Platform"/>
            <consortium name="The Broad Institute Genome Sequencing Center for Infectious Disease"/>
            <person name="Wu L."/>
            <person name="Ma J."/>
        </authorList>
    </citation>
    <scope>NUCLEOTIDE SEQUENCE [LARGE SCALE GENOMIC DNA]</scope>
    <source>
        <strain evidence="3">CGMCC 1.12702</strain>
    </source>
</reference>
<keyword evidence="3" id="KW-1185">Reference proteome</keyword>
<protein>
    <submittedName>
        <fullName evidence="2">Uncharacterized protein</fullName>
    </submittedName>
</protein>
<feature type="transmembrane region" description="Helical" evidence="1">
    <location>
        <begin position="23"/>
        <end position="42"/>
    </location>
</feature>
<organism evidence="2 3">
    <name type="scientific">Sphingomonas arantia</name>
    <dbReference type="NCBI Taxonomy" id="1460676"/>
    <lineage>
        <taxon>Bacteria</taxon>
        <taxon>Pseudomonadati</taxon>
        <taxon>Pseudomonadota</taxon>
        <taxon>Alphaproteobacteria</taxon>
        <taxon>Sphingomonadales</taxon>
        <taxon>Sphingomonadaceae</taxon>
        <taxon>Sphingomonas</taxon>
    </lineage>
</organism>
<dbReference type="EMBL" id="JBHUGS010000001">
    <property type="protein sequence ID" value="MFD1949911.1"/>
    <property type="molecule type" value="Genomic_DNA"/>
</dbReference>
<accession>A0ABW4TVD9</accession>